<evidence type="ECO:0000256" key="5">
    <source>
        <dbReference type="SAM" id="MobiDB-lite"/>
    </source>
</evidence>
<accession>A0A316UGE5</accession>
<dbReference type="GeneID" id="37013575"/>
<reference evidence="7 8" key="1">
    <citation type="journal article" date="2018" name="Mol. Biol. Evol.">
        <title>Broad Genomic Sampling Reveals a Smut Pathogenic Ancestry of the Fungal Clade Ustilaginomycotina.</title>
        <authorList>
            <person name="Kijpornyongpan T."/>
            <person name="Mondo S.J."/>
            <person name="Barry K."/>
            <person name="Sandor L."/>
            <person name="Lee J."/>
            <person name="Lipzen A."/>
            <person name="Pangilinan J."/>
            <person name="LaButti K."/>
            <person name="Hainaut M."/>
            <person name="Henrissat B."/>
            <person name="Grigoriev I.V."/>
            <person name="Spatafora J.W."/>
            <person name="Aime M.C."/>
        </authorList>
    </citation>
    <scope>NUCLEOTIDE SEQUENCE [LARGE SCALE GENOMIC DNA]</scope>
    <source>
        <strain evidence="7 8">MCA 4718</strain>
    </source>
</reference>
<evidence type="ECO:0000313" key="7">
    <source>
        <dbReference type="EMBL" id="PWN23431.1"/>
    </source>
</evidence>
<evidence type="ECO:0000256" key="1">
    <source>
        <dbReference type="ARBA" id="ARBA00004555"/>
    </source>
</evidence>
<dbReference type="STRING" id="1684307.A0A316UGE5"/>
<feature type="compositionally biased region" description="Polar residues" evidence="5">
    <location>
        <begin position="135"/>
        <end position="149"/>
    </location>
</feature>
<dbReference type="RefSeq" id="XP_025350591.1">
    <property type="nucleotide sequence ID" value="XM_025491841.1"/>
</dbReference>
<gene>
    <name evidence="7" type="ORF">BCV69DRAFT_281049</name>
</gene>
<protein>
    <recommendedName>
        <fullName evidence="6">GRIP domain-containing protein</fullName>
    </recommendedName>
</protein>
<dbReference type="GO" id="GO:0007030">
    <property type="term" value="P:Golgi organization"/>
    <property type="evidence" value="ECO:0007669"/>
    <property type="project" value="TreeGrafter"/>
</dbReference>
<comment type="subcellular location">
    <subcellularLocation>
        <location evidence="1">Golgi apparatus</location>
    </subcellularLocation>
</comment>
<feature type="region of interest" description="Disordered" evidence="5">
    <location>
        <begin position="491"/>
        <end position="611"/>
    </location>
</feature>
<dbReference type="InterPro" id="IPR000237">
    <property type="entry name" value="GRIP_dom"/>
</dbReference>
<feature type="compositionally biased region" description="Gly residues" evidence="5">
    <location>
        <begin position="546"/>
        <end position="557"/>
    </location>
</feature>
<sequence>MASASSPSSGLSVEQALSQPVEELLPDASHASTSSQPPTNGSSATHVSKTSDSGHTIADSADQDDPSSMNREELMDELKRVREERDGFEGQYKGLLGKLTQMRSTLGDRLRQDAEELDRRESQIETLTRQVQELQASTSTLKSELISSHTESERVTRELDALRQSSAKAIEEATRAATAAASASSSSSADTALAEERDRLEMQVVHLNQSIESLKVQLSQQEAARKEDLARREETEAMAEQARMDKEYMEEEVSRWRGVAEREKESARNLQLVLEEFQNEQDAELQRAIGDYQHKYDSTAALLEEYKARAVKAEKQWLDTKDSSERGRALEQDVKEKNLLIGKLRHEAVILNEHLTEALRRLNQDNSSLTVDRRLVTNVLLQFLTTPRQDAKRFEMLSLLSSVLQWSDEEKEMAGIQRSGGGFGRRLFGGGAGTGGARSASSAGATAQDESFSNLFVEYLLSEADKAKTAPTSPSGTPYLASSSASAAAAAGTFPSSSSSKAQRSLSGSGGALGAPGSQTAPAGRTNFDMNALNWNLPPGEKTSSGGAGAGVGGVVDGLGSSHNMASSRRSGSVSTTSSPTRLKNASGAGVGGRDLWASPTGKTIQEEKDR</sequence>
<feature type="compositionally biased region" description="Low complexity" evidence="5">
    <location>
        <begin position="558"/>
        <end position="582"/>
    </location>
</feature>
<dbReference type="PANTHER" id="PTHR18921">
    <property type="entry name" value="MYOSIN HEAVY CHAIN - RELATED"/>
    <property type="match status" value="1"/>
</dbReference>
<feature type="compositionally biased region" description="Low complexity" evidence="5">
    <location>
        <begin position="1"/>
        <end position="12"/>
    </location>
</feature>
<organism evidence="7 8">
    <name type="scientific">Pseudomicrostroma glucosiphilum</name>
    <dbReference type="NCBI Taxonomy" id="1684307"/>
    <lineage>
        <taxon>Eukaryota</taxon>
        <taxon>Fungi</taxon>
        <taxon>Dikarya</taxon>
        <taxon>Basidiomycota</taxon>
        <taxon>Ustilaginomycotina</taxon>
        <taxon>Exobasidiomycetes</taxon>
        <taxon>Microstromatales</taxon>
        <taxon>Microstromatales incertae sedis</taxon>
        <taxon>Pseudomicrostroma</taxon>
    </lineage>
</organism>
<dbReference type="Pfam" id="PF10375">
    <property type="entry name" value="GRAB"/>
    <property type="match status" value="1"/>
</dbReference>
<feature type="coiled-coil region" evidence="4">
    <location>
        <begin position="197"/>
        <end position="316"/>
    </location>
</feature>
<evidence type="ECO:0000256" key="2">
    <source>
        <dbReference type="ARBA" id="ARBA00023034"/>
    </source>
</evidence>
<name>A0A316UGE5_9BASI</name>
<feature type="compositionally biased region" description="Basic and acidic residues" evidence="5">
    <location>
        <begin position="70"/>
        <end position="88"/>
    </location>
</feature>
<dbReference type="OrthoDB" id="425925at2759"/>
<feature type="region of interest" description="Disordered" evidence="5">
    <location>
        <begin position="1"/>
        <end position="103"/>
    </location>
</feature>
<dbReference type="GO" id="GO:0006888">
    <property type="term" value="P:endoplasmic reticulum to Golgi vesicle-mediated transport"/>
    <property type="evidence" value="ECO:0007669"/>
    <property type="project" value="TreeGrafter"/>
</dbReference>
<evidence type="ECO:0000313" key="8">
    <source>
        <dbReference type="Proteomes" id="UP000245942"/>
    </source>
</evidence>
<dbReference type="EMBL" id="KZ819322">
    <property type="protein sequence ID" value="PWN23431.1"/>
    <property type="molecule type" value="Genomic_DNA"/>
</dbReference>
<evidence type="ECO:0000256" key="3">
    <source>
        <dbReference type="ARBA" id="ARBA00023054"/>
    </source>
</evidence>
<dbReference type="Proteomes" id="UP000245942">
    <property type="component" value="Unassembled WGS sequence"/>
</dbReference>
<keyword evidence="8" id="KW-1185">Reference proteome</keyword>
<feature type="compositionally biased region" description="Low complexity" evidence="5">
    <location>
        <begin position="491"/>
        <end position="507"/>
    </location>
</feature>
<feature type="domain" description="GRIP" evidence="6">
    <location>
        <begin position="366"/>
        <end position="417"/>
    </location>
</feature>
<keyword evidence="3 4" id="KW-0175">Coiled coil</keyword>
<dbReference type="GO" id="GO:0005794">
    <property type="term" value="C:Golgi apparatus"/>
    <property type="evidence" value="ECO:0007669"/>
    <property type="project" value="UniProtKB-SubCell"/>
</dbReference>
<keyword evidence="2" id="KW-0333">Golgi apparatus</keyword>
<proteinExistence type="predicted"/>
<dbReference type="PROSITE" id="PS50913">
    <property type="entry name" value="GRIP"/>
    <property type="match status" value="1"/>
</dbReference>
<feature type="region of interest" description="Disordered" evidence="5">
    <location>
        <begin position="135"/>
        <end position="158"/>
    </location>
</feature>
<feature type="compositionally biased region" description="Polar residues" evidence="5">
    <location>
        <begin position="30"/>
        <end position="54"/>
    </location>
</feature>
<evidence type="ECO:0000256" key="4">
    <source>
        <dbReference type="SAM" id="Coils"/>
    </source>
</evidence>
<evidence type="ECO:0000259" key="6">
    <source>
        <dbReference type="PROSITE" id="PS50913"/>
    </source>
</evidence>
<dbReference type="InterPro" id="IPR019459">
    <property type="entry name" value="GRAB"/>
</dbReference>
<dbReference type="GO" id="GO:0031267">
    <property type="term" value="F:small GTPase binding"/>
    <property type="evidence" value="ECO:0007669"/>
    <property type="project" value="TreeGrafter"/>
</dbReference>
<dbReference type="PANTHER" id="PTHR18921:SF2">
    <property type="entry name" value="THYROID RECEPTOR-INTERACTING PROTEIN 11"/>
    <property type="match status" value="1"/>
</dbReference>
<dbReference type="AlphaFoldDB" id="A0A316UGE5"/>